<reference evidence="2" key="1">
    <citation type="submission" date="2018-05" db="EMBL/GenBank/DDBJ databases">
        <authorList>
            <person name="Lanie J.A."/>
            <person name="Ng W.-L."/>
            <person name="Kazmierczak K.M."/>
            <person name="Andrzejewski T.M."/>
            <person name="Davidsen T.M."/>
            <person name="Wayne K.J."/>
            <person name="Tettelin H."/>
            <person name="Glass J.I."/>
            <person name="Rusch D."/>
            <person name="Podicherti R."/>
            <person name="Tsui H.-C.T."/>
            <person name="Winkler M.E."/>
        </authorList>
    </citation>
    <scope>NUCLEOTIDE SEQUENCE</scope>
</reference>
<dbReference type="InterPro" id="IPR036104">
    <property type="entry name" value="BFN_sf"/>
</dbReference>
<proteinExistence type="predicted"/>
<organism evidence="2">
    <name type="scientific">marine metagenome</name>
    <dbReference type="NCBI Taxonomy" id="408172"/>
    <lineage>
        <taxon>unclassified sequences</taxon>
        <taxon>metagenomes</taxon>
        <taxon>ecological metagenomes</taxon>
    </lineage>
</organism>
<dbReference type="Gene3D" id="3.10.690.10">
    <property type="entry name" value="Bifunctional nuclease domain"/>
    <property type="match status" value="1"/>
</dbReference>
<dbReference type="PANTHER" id="PTHR15160:SF1">
    <property type="entry name" value="VON HIPPEL-LINDAU DISEASE TUMOR SUPPRESSOR"/>
    <property type="match status" value="1"/>
</dbReference>
<dbReference type="GO" id="GO:0004518">
    <property type="term" value="F:nuclease activity"/>
    <property type="evidence" value="ECO:0007669"/>
    <property type="project" value="InterPro"/>
</dbReference>
<protein>
    <recommendedName>
        <fullName evidence="1">BFN domain-containing protein</fullName>
    </recommendedName>
</protein>
<dbReference type="AlphaFoldDB" id="A0A381UCT7"/>
<sequence>MIEMQVVGVQEVLPTNTPVVLLRESEGRRLLPIFIGRPEATAIALALAGQETPRPMTHDLLVEVLEDFSIRVEQVVVSELRDRTFFAELHLSGPDGPQVVSARPSDAIALAIRTGTSVFAAEEVLDEAAYLPPTEEKSVGTEEQVEEFREFLEQVSPEDFVGE</sequence>
<dbReference type="Pfam" id="PF02577">
    <property type="entry name" value="BFN_dom"/>
    <property type="match status" value="1"/>
</dbReference>
<dbReference type="PROSITE" id="PS51658">
    <property type="entry name" value="BFN"/>
    <property type="match status" value="1"/>
</dbReference>
<dbReference type="InterPro" id="IPR003729">
    <property type="entry name" value="Bi_nuclease_dom"/>
</dbReference>
<evidence type="ECO:0000313" key="2">
    <source>
        <dbReference type="EMBL" id="SVA25551.1"/>
    </source>
</evidence>
<name>A0A381UCT7_9ZZZZ</name>
<gene>
    <name evidence="2" type="ORF">METZ01_LOCUS78405</name>
</gene>
<dbReference type="SUPFAM" id="SSF103256">
    <property type="entry name" value="Hypothetical protein TM0160"/>
    <property type="match status" value="1"/>
</dbReference>
<dbReference type="EMBL" id="UINC01006110">
    <property type="protein sequence ID" value="SVA25551.1"/>
    <property type="molecule type" value="Genomic_DNA"/>
</dbReference>
<evidence type="ECO:0000259" key="1">
    <source>
        <dbReference type="PROSITE" id="PS51658"/>
    </source>
</evidence>
<accession>A0A381UCT7</accession>
<feature type="domain" description="BFN" evidence="1">
    <location>
        <begin position="1"/>
        <end position="132"/>
    </location>
</feature>
<dbReference type="PANTHER" id="PTHR15160">
    <property type="entry name" value="VON HIPPEL-LINDAU PROTEIN"/>
    <property type="match status" value="1"/>
</dbReference>